<gene>
    <name evidence="2" type="ORF">TCLT_LOCUS10326</name>
</gene>
<name>A0A0N5DAX5_THECL</name>
<dbReference type="EMBL" id="UYYF01005057">
    <property type="protein sequence ID" value="VDN08012.1"/>
    <property type="molecule type" value="Genomic_DNA"/>
</dbReference>
<keyword evidence="3" id="KW-1185">Reference proteome</keyword>
<dbReference type="PANTHER" id="PTHR46709:SF4">
    <property type="entry name" value="G-PROTEIN COUPLED RECEPTORS FAMILY 1 PROFILE DOMAIN-CONTAINING PROTEIN"/>
    <property type="match status" value="1"/>
</dbReference>
<keyword evidence="1" id="KW-1133">Transmembrane helix</keyword>
<proteinExistence type="predicted"/>
<evidence type="ECO:0000313" key="3">
    <source>
        <dbReference type="Proteomes" id="UP000276776"/>
    </source>
</evidence>
<dbReference type="OrthoDB" id="5783891at2759"/>
<protein>
    <submittedName>
        <fullName evidence="4">G_PROTEIN_RECEP_F1_2 domain-containing protein</fullName>
    </submittedName>
</protein>
<feature type="transmembrane region" description="Helical" evidence="1">
    <location>
        <begin position="212"/>
        <end position="238"/>
    </location>
</feature>
<sequence length="289" mass="33916">MDEKKNATNELEVIEEYEKNLDCIYHPTQYLEERFWLVSVVGTTVATISIIENSFLFFVLITNTNKTKQIWFCSLLTIKQFFHPNEFTNLTLQQTSKLVAKSSILSLFKLESINKVHRQSYLLYFALLAFFDVLVAAAYISLMSISQLADYYMSPKLLQAWYFSKIKLPIKLLINELKSIKQNTACIGTLAEYTLELSTFALNPTYNELWRFWFRNIITILLPFFLLAFLNTRIVIVLHRKQYSSSACELSRSERKNIYFWLFCDLIQMCALLIFDNNLVHKTPKMVSF</sequence>
<feature type="transmembrane region" description="Helical" evidence="1">
    <location>
        <begin position="258"/>
        <end position="275"/>
    </location>
</feature>
<evidence type="ECO:0000313" key="2">
    <source>
        <dbReference type="EMBL" id="VDN08012.1"/>
    </source>
</evidence>
<dbReference type="AlphaFoldDB" id="A0A0N5DAX5"/>
<reference evidence="4" key="1">
    <citation type="submission" date="2017-02" db="UniProtKB">
        <authorList>
            <consortium name="WormBaseParasite"/>
        </authorList>
    </citation>
    <scope>IDENTIFICATION</scope>
</reference>
<accession>A0A0N5DAX5</accession>
<keyword evidence="1" id="KW-0812">Transmembrane</keyword>
<feature type="transmembrane region" description="Helical" evidence="1">
    <location>
        <begin position="35"/>
        <end position="61"/>
    </location>
</feature>
<evidence type="ECO:0000256" key="1">
    <source>
        <dbReference type="SAM" id="Phobius"/>
    </source>
</evidence>
<dbReference type="OMA" id="QNTACIG"/>
<dbReference type="PANTHER" id="PTHR46709">
    <property type="entry name" value="PROTEIN CBG23488-RELATED"/>
    <property type="match status" value="1"/>
</dbReference>
<evidence type="ECO:0000313" key="4">
    <source>
        <dbReference type="WBParaSite" id="TCLT_0001033701-mRNA-1"/>
    </source>
</evidence>
<organism evidence="4">
    <name type="scientific">Thelazia callipaeda</name>
    <name type="common">Oriental eyeworm</name>
    <name type="synonym">Parasitic nematode</name>
    <dbReference type="NCBI Taxonomy" id="103827"/>
    <lineage>
        <taxon>Eukaryota</taxon>
        <taxon>Metazoa</taxon>
        <taxon>Ecdysozoa</taxon>
        <taxon>Nematoda</taxon>
        <taxon>Chromadorea</taxon>
        <taxon>Rhabditida</taxon>
        <taxon>Spirurina</taxon>
        <taxon>Spiruromorpha</taxon>
        <taxon>Thelazioidea</taxon>
        <taxon>Thelaziidae</taxon>
        <taxon>Thelazia</taxon>
    </lineage>
</organism>
<dbReference type="Proteomes" id="UP000276776">
    <property type="component" value="Unassembled WGS sequence"/>
</dbReference>
<keyword evidence="1" id="KW-0472">Membrane</keyword>
<reference evidence="2 3" key="2">
    <citation type="submission" date="2018-11" db="EMBL/GenBank/DDBJ databases">
        <authorList>
            <consortium name="Pathogen Informatics"/>
        </authorList>
    </citation>
    <scope>NUCLEOTIDE SEQUENCE [LARGE SCALE GENOMIC DNA]</scope>
</reference>
<feature type="transmembrane region" description="Helical" evidence="1">
    <location>
        <begin position="121"/>
        <end position="145"/>
    </location>
</feature>
<dbReference type="WBParaSite" id="TCLT_0001033701-mRNA-1">
    <property type="protein sequence ID" value="TCLT_0001033701-mRNA-1"/>
    <property type="gene ID" value="TCLT_0001033701"/>
</dbReference>